<dbReference type="GO" id="GO:0016747">
    <property type="term" value="F:acyltransferase activity, transferring groups other than amino-acyl groups"/>
    <property type="evidence" value="ECO:0007669"/>
    <property type="project" value="InterPro"/>
</dbReference>
<dbReference type="AlphaFoldDB" id="A0A5Q2TGN2"/>
<organism evidence="2 3">
    <name type="scientific">Gracilibacillus salitolerans</name>
    <dbReference type="NCBI Taxonomy" id="2663022"/>
    <lineage>
        <taxon>Bacteria</taxon>
        <taxon>Bacillati</taxon>
        <taxon>Bacillota</taxon>
        <taxon>Bacilli</taxon>
        <taxon>Bacillales</taxon>
        <taxon>Bacillaceae</taxon>
        <taxon>Gracilibacillus</taxon>
    </lineage>
</organism>
<dbReference type="SUPFAM" id="SSF55729">
    <property type="entry name" value="Acyl-CoA N-acyltransferases (Nat)"/>
    <property type="match status" value="1"/>
</dbReference>
<gene>
    <name evidence="2" type="ORF">GI584_04215</name>
</gene>
<dbReference type="KEGG" id="grc:GI584_04215"/>
<dbReference type="InterPro" id="IPR016181">
    <property type="entry name" value="Acyl_CoA_acyltransferase"/>
</dbReference>
<evidence type="ECO:0000313" key="2">
    <source>
        <dbReference type="EMBL" id="QGH33291.1"/>
    </source>
</evidence>
<proteinExistence type="predicted"/>
<feature type="domain" description="N-acetyltransferase" evidence="1">
    <location>
        <begin position="3"/>
        <end position="157"/>
    </location>
</feature>
<dbReference type="Pfam" id="PF00583">
    <property type="entry name" value="Acetyltransf_1"/>
    <property type="match status" value="1"/>
</dbReference>
<dbReference type="PANTHER" id="PTHR43415">
    <property type="entry name" value="SPERMIDINE N(1)-ACETYLTRANSFERASE"/>
    <property type="match status" value="1"/>
</dbReference>
<sequence length="157" mass="18255">MNLTIKNMDENQARKILSWIYEKPYDFYNNEVTDEEIKERLDGSYKAITEDNGDLFGFLCTGKTARIPVGYKHGVYNDKCVDIGLGMSPDYTGKGYGYNFCTFIINYIRENYRGIPIRLSVATFNKRAIHLYQKLGFVKKDKFTTDFAEFITMINEN</sequence>
<protein>
    <submittedName>
        <fullName evidence="2">GNAT family N-acetyltransferase</fullName>
    </submittedName>
</protein>
<keyword evidence="3" id="KW-1185">Reference proteome</keyword>
<dbReference type="PROSITE" id="PS51186">
    <property type="entry name" value="GNAT"/>
    <property type="match status" value="1"/>
</dbReference>
<name>A0A5Q2TGN2_9BACI</name>
<dbReference type="EMBL" id="CP045915">
    <property type="protein sequence ID" value="QGH33291.1"/>
    <property type="molecule type" value="Genomic_DNA"/>
</dbReference>
<accession>A0A5Q2TGN2</accession>
<evidence type="ECO:0000259" key="1">
    <source>
        <dbReference type="PROSITE" id="PS51186"/>
    </source>
</evidence>
<reference evidence="2 3" key="1">
    <citation type="submission" date="2019-11" db="EMBL/GenBank/DDBJ databases">
        <title>Gracilibacillus salitolerans sp. nov., a moderate halophile isolated from a saline soil in northwest China.</title>
        <authorList>
            <person name="Gan L."/>
        </authorList>
    </citation>
    <scope>NUCLEOTIDE SEQUENCE [LARGE SCALE GENOMIC DNA]</scope>
    <source>
        <strain evidence="2 3">SCU50</strain>
    </source>
</reference>
<dbReference type="InterPro" id="IPR000182">
    <property type="entry name" value="GNAT_dom"/>
</dbReference>
<keyword evidence="2" id="KW-0808">Transferase</keyword>
<dbReference type="Proteomes" id="UP000339690">
    <property type="component" value="Chromosome"/>
</dbReference>
<dbReference type="Gene3D" id="3.40.630.30">
    <property type="match status" value="1"/>
</dbReference>
<dbReference type="RefSeq" id="WP_153790356.1">
    <property type="nucleotide sequence ID" value="NZ_CP045915.1"/>
</dbReference>
<dbReference type="PANTHER" id="PTHR43415:SF3">
    <property type="entry name" value="GNAT-FAMILY ACETYLTRANSFERASE"/>
    <property type="match status" value="1"/>
</dbReference>
<evidence type="ECO:0000313" key="3">
    <source>
        <dbReference type="Proteomes" id="UP000339690"/>
    </source>
</evidence>